<comment type="subcellular location">
    <subcellularLocation>
        <location evidence="1">Cell membrane</location>
        <topology evidence="1">Single-pass type II membrane protein</topology>
    </subcellularLocation>
</comment>
<dbReference type="EC" id="3.2.1.58" evidence="14"/>
<keyword evidence="20" id="KW-1185">Reference proteome</keyword>
<feature type="region of interest" description="Disordered" evidence="16">
    <location>
        <begin position="1"/>
        <end position="67"/>
    </location>
</feature>
<dbReference type="STRING" id="1314782.A0A165MNS7"/>
<gene>
    <name evidence="19" type="ORF">NEOLEDRAFT_1079818</name>
</gene>
<dbReference type="InterPro" id="IPR001547">
    <property type="entry name" value="Glyco_hydro_5"/>
</dbReference>
<feature type="region of interest" description="Disordered" evidence="16">
    <location>
        <begin position="108"/>
        <end position="142"/>
    </location>
</feature>
<evidence type="ECO:0000256" key="11">
    <source>
        <dbReference type="ARBA" id="ARBA00023316"/>
    </source>
</evidence>
<sequence>MSSEPNASAPSIQPSIGTPRNSFHPAGTPAESGALLADEKGFGDGSAAASNTALDPGAAKEKEVGSVPVSRRAVWRRRLWWLVPLVAFAIVAIVLVIVLPVVLVADKKSSGGGGSSGGSGGGGGGGDGEPVPSNGATTGGDGSTVVTANGSFTYRNPYGGIWVYDPADPFNDNAYPNSWTPPVNTTWTWGEDKIYGVNLGGWFVLEPFITPALYQKYTGAVDEWTLSELMRNDTSEGGGIGQIEAHYDTFITEEDFAQIAGAGLNWVRVPIPYWAIETWEGEPFLEGVAWKYILRMFEWARKYGLRVNLDLHTVPGSQNGYNHSGRLGEVNFLYGVMGVANAQRTLDYIRIIAEFISQPQYKNLVPMFGIVNEPLLTTIGQDALTRFYLQAHDVIRNIGGYGAGNGPYIAIHDGFIADAAWADFLPGSDRIVLDTHPYFAFDGQPNNAPIATTEPSVGGVWPRQACSAWGPGMNQSLAAFGVTVAGEWSVGYNECGLFVEGVGTVVRYDGDCGVFQDSTQWNQTMKDGLRMFAMATMDALQDWFFWTWKIDNSTAGIVQAPLWSYQLGLENGWIPTDPREALGTCASLSVSGPVFNGSFQSWQTGGAGAGTIAATALASFSQYPPPALSGIPDPAGVSLLPVYTSTGSVVTLAMPTFSNKITVSEGDGWYDTADGGAAPTAIEGCSYLDPWSAANAPMPTAVCTGGAAAEAVVTPAPRR</sequence>
<dbReference type="GO" id="GO:0005886">
    <property type="term" value="C:plasma membrane"/>
    <property type="evidence" value="ECO:0007669"/>
    <property type="project" value="UniProtKB-SubCell"/>
</dbReference>
<feature type="domain" description="Glycoside hydrolase family 5" evidence="18">
    <location>
        <begin position="244"/>
        <end position="451"/>
    </location>
</feature>
<dbReference type="GO" id="GO:0009251">
    <property type="term" value="P:glucan catabolic process"/>
    <property type="evidence" value="ECO:0007669"/>
    <property type="project" value="TreeGrafter"/>
</dbReference>
<dbReference type="InParanoid" id="A0A165MNS7"/>
<dbReference type="EMBL" id="KV425671">
    <property type="protein sequence ID" value="KZT18580.1"/>
    <property type="molecule type" value="Genomic_DNA"/>
</dbReference>
<reference evidence="19 20" key="1">
    <citation type="journal article" date="2016" name="Mol. Biol. Evol.">
        <title>Comparative Genomics of Early-Diverging Mushroom-Forming Fungi Provides Insights into the Origins of Lignocellulose Decay Capabilities.</title>
        <authorList>
            <person name="Nagy L.G."/>
            <person name="Riley R."/>
            <person name="Tritt A."/>
            <person name="Adam C."/>
            <person name="Daum C."/>
            <person name="Floudas D."/>
            <person name="Sun H."/>
            <person name="Yadav J.S."/>
            <person name="Pangilinan J."/>
            <person name="Larsson K.H."/>
            <person name="Matsuura K."/>
            <person name="Barry K."/>
            <person name="Labutti K."/>
            <person name="Kuo R."/>
            <person name="Ohm R.A."/>
            <person name="Bhattacharya S.S."/>
            <person name="Shirouzu T."/>
            <person name="Yoshinaga Y."/>
            <person name="Martin F.M."/>
            <person name="Grigoriev I.V."/>
            <person name="Hibbett D.S."/>
        </authorList>
    </citation>
    <scope>NUCLEOTIDE SEQUENCE [LARGE SCALE GENOMIC DNA]</scope>
    <source>
        <strain evidence="19 20">HHB14362 ss-1</strain>
    </source>
</reference>
<evidence type="ECO:0000256" key="1">
    <source>
        <dbReference type="ARBA" id="ARBA00004401"/>
    </source>
</evidence>
<feature type="compositionally biased region" description="Polar residues" evidence="16">
    <location>
        <begin position="1"/>
        <end position="21"/>
    </location>
</feature>
<evidence type="ECO:0000256" key="5">
    <source>
        <dbReference type="ARBA" id="ARBA00022801"/>
    </source>
</evidence>
<name>A0A165MNS7_9AGAM</name>
<dbReference type="AlphaFoldDB" id="A0A165MNS7"/>
<evidence type="ECO:0000256" key="13">
    <source>
        <dbReference type="ARBA" id="ARBA00037126"/>
    </source>
</evidence>
<evidence type="ECO:0000256" key="9">
    <source>
        <dbReference type="ARBA" id="ARBA00023180"/>
    </source>
</evidence>
<dbReference type="Proteomes" id="UP000076761">
    <property type="component" value="Unassembled WGS sequence"/>
</dbReference>
<evidence type="ECO:0000256" key="15">
    <source>
        <dbReference type="ARBA" id="ARBA00041260"/>
    </source>
</evidence>
<dbReference type="InterPro" id="IPR050386">
    <property type="entry name" value="Glycosyl_hydrolase_5"/>
</dbReference>
<evidence type="ECO:0000256" key="3">
    <source>
        <dbReference type="ARBA" id="ARBA00022475"/>
    </source>
</evidence>
<evidence type="ECO:0000256" key="14">
    <source>
        <dbReference type="ARBA" id="ARBA00038929"/>
    </source>
</evidence>
<dbReference type="Pfam" id="PF00150">
    <property type="entry name" value="Cellulase"/>
    <property type="match status" value="1"/>
</dbReference>
<dbReference type="FunCoup" id="A0A165MNS7">
    <property type="interactions" value="21"/>
</dbReference>
<dbReference type="GO" id="GO:0009986">
    <property type="term" value="C:cell surface"/>
    <property type="evidence" value="ECO:0007669"/>
    <property type="project" value="TreeGrafter"/>
</dbReference>
<keyword evidence="6" id="KW-0735">Signal-anchor</keyword>
<keyword evidence="9" id="KW-0325">Glycoprotein</keyword>
<keyword evidence="7 17" id="KW-1133">Transmembrane helix</keyword>
<dbReference type="InterPro" id="IPR017853">
    <property type="entry name" value="GH"/>
</dbReference>
<dbReference type="Gene3D" id="3.20.20.80">
    <property type="entry name" value="Glycosidases"/>
    <property type="match status" value="1"/>
</dbReference>
<evidence type="ECO:0000256" key="4">
    <source>
        <dbReference type="ARBA" id="ARBA00022692"/>
    </source>
</evidence>
<evidence type="ECO:0000256" key="7">
    <source>
        <dbReference type="ARBA" id="ARBA00022989"/>
    </source>
</evidence>
<feature type="compositionally biased region" description="Gly residues" evidence="16">
    <location>
        <begin position="110"/>
        <end position="128"/>
    </location>
</feature>
<accession>A0A165MNS7</accession>
<proteinExistence type="inferred from homology"/>
<keyword evidence="3" id="KW-1003">Cell membrane</keyword>
<comment type="catalytic activity">
    <reaction evidence="12">
        <text>Successive hydrolysis of beta-D-glucose units from the non-reducing ends of (1-&gt;3)-beta-D-glucans, releasing alpha-glucose.</text>
        <dbReference type="EC" id="3.2.1.58"/>
    </reaction>
</comment>
<dbReference type="GO" id="GO:0071555">
    <property type="term" value="P:cell wall organization"/>
    <property type="evidence" value="ECO:0007669"/>
    <property type="project" value="UniProtKB-KW"/>
</dbReference>
<evidence type="ECO:0000256" key="6">
    <source>
        <dbReference type="ARBA" id="ARBA00022968"/>
    </source>
</evidence>
<evidence type="ECO:0000256" key="16">
    <source>
        <dbReference type="SAM" id="MobiDB-lite"/>
    </source>
</evidence>
<dbReference type="PANTHER" id="PTHR31297:SF34">
    <property type="entry name" value="GLUCAN 1,3-BETA-GLUCOSIDASE 2"/>
    <property type="match status" value="1"/>
</dbReference>
<evidence type="ECO:0000313" key="19">
    <source>
        <dbReference type="EMBL" id="KZT18580.1"/>
    </source>
</evidence>
<dbReference type="GO" id="GO:0005576">
    <property type="term" value="C:extracellular region"/>
    <property type="evidence" value="ECO:0007669"/>
    <property type="project" value="TreeGrafter"/>
</dbReference>
<evidence type="ECO:0000256" key="12">
    <source>
        <dbReference type="ARBA" id="ARBA00036824"/>
    </source>
</evidence>
<keyword evidence="5 19" id="KW-0378">Hydrolase</keyword>
<protein>
    <recommendedName>
        <fullName evidence="14">glucan 1,3-beta-glucosidase</fullName>
        <ecNumber evidence="14">3.2.1.58</ecNumber>
    </recommendedName>
    <alternativeName>
        <fullName evidence="15">Exo-1,3-beta-glucanase D</fullName>
    </alternativeName>
</protein>
<feature type="transmembrane region" description="Helical" evidence="17">
    <location>
        <begin position="79"/>
        <end position="103"/>
    </location>
</feature>
<keyword evidence="11" id="KW-0961">Cell wall biogenesis/degradation</keyword>
<keyword evidence="4 17" id="KW-0812">Transmembrane</keyword>
<evidence type="ECO:0000313" key="20">
    <source>
        <dbReference type="Proteomes" id="UP000076761"/>
    </source>
</evidence>
<organism evidence="19 20">
    <name type="scientific">Neolentinus lepideus HHB14362 ss-1</name>
    <dbReference type="NCBI Taxonomy" id="1314782"/>
    <lineage>
        <taxon>Eukaryota</taxon>
        <taxon>Fungi</taxon>
        <taxon>Dikarya</taxon>
        <taxon>Basidiomycota</taxon>
        <taxon>Agaricomycotina</taxon>
        <taxon>Agaricomycetes</taxon>
        <taxon>Gloeophyllales</taxon>
        <taxon>Gloeophyllaceae</taxon>
        <taxon>Neolentinus</taxon>
    </lineage>
</organism>
<evidence type="ECO:0000259" key="18">
    <source>
        <dbReference type="Pfam" id="PF00150"/>
    </source>
</evidence>
<comment type="similarity">
    <text evidence="2">Belongs to the glycosyl hydrolase 5 (cellulase A) family.</text>
</comment>
<evidence type="ECO:0000256" key="8">
    <source>
        <dbReference type="ARBA" id="ARBA00023136"/>
    </source>
</evidence>
<dbReference type="PANTHER" id="PTHR31297">
    <property type="entry name" value="GLUCAN ENDO-1,6-BETA-GLUCOSIDASE B"/>
    <property type="match status" value="1"/>
</dbReference>
<dbReference type="OrthoDB" id="62120at2759"/>
<comment type="function">
    <text evidence="13">Glucosidase involved in the degradation of cellulosic biomass. Active on lichenan.</text>
</comment>
<keyword evidence="8 17" id="KW-0472">Membrane</keyword>
<evidence type="ECO:0000256" key="2">
    <source>
        <dbReference type="ARBA" id="ARBA00005641"/>
    </source>
</evidence>
<evidence type="ECO:0000256" key="10">
    <source>
        <dbReference type="ARBA" id="ARBA00023295"/>
    </source>
</evidence>
<evidence type="ECO:0000256" key="17">
    <source>
        <dbReference type="SAM" id="Phobius"/>
    </source>
</evidence>
<keyword evidence="10" id="KW-0326">Glycosidase</keyword>
<dbReference type="GO" id="GO:0004338">
    <property type="term" value="F:glucan exo-1,3-beta-glucosidase activity"/>
    <property type="evidence" value="ECO:0007669"/>
    <property type="project" value="UniProtKB-EC"/>
</dbReference>
<dbReference type="SUPFAM" id="SSF51445">
    <property type="entry name" value="(Trans)glycosidases"/>
    <property type="match status" value="1"/>
</dbReference>